<dbReference type="PANTHER" id="PTHR16504">
    <property type="entry name" value="5'(3')-DEOXYRIBONUCLEOTIDASE"/>
    <property type="match status" value="1"/>
</dbReference>
<sequence>MPKKISIAIDMDDVLAGTTEKMVDFFNQMNQTTYTPDDLLTLDLEEAFNEKQRAAFIRELNQPGFTRDLAVKENAIEVVAELNQQYDVYIATAAMEIPGSFQDKFEWLQEHFPFLDVNHYIYCGNKKVVRSDYLIDDNIKQLHQFRGTGILFTAKFNQKIDTPFKRIDNWTKAYQHFIDDYEERLEEVQYNRLQTYKQGLALLK</sequence>
<feature type="active site" description="Proton donor" evidence="2">
    <location>
        <position position="12"/>
    </location>
</feature>
<proteinExistence type="inferred from homology"/>
<dbReference type="Proteomes" id="UP000188993">
    <property type="component" value="Chromosome"/>
</dbReference>
<dbReference type="InterPro" id="IPR023214">
    <property type="entry name" value="HAD_sf"/>
</dbReference>
<dbReference type="InterPro" id="IPR036412">
    <property type="entry name" value="HAD-like_sf"/>
</dbReference>
<dbReference type="SUPFAM" id="SSF56784">
    <property type="entry name" value="HAD-like"/>
    <property type="match status" value="1"/>
</dbReference>
<evidence type="ECO:0000256" key="2">
    <source>
        <dbReference type="PIRSR" id="PIRSR610708-1"/>
    </source>
</evidence>
<dbReference type="InterPro" id="IPR010708">
    <property type="entry name" value="5'(3')-deoxyribonucleotidase"/>
</dbReference>
<dbReference type="Pfam" id="PF06941">
    <property type="entry name" value="NT5C"/>
    <property type="match status" value="1"/>
</dbReference>
<keyword evidence="4" id="KW-1185">Reference proteome</keyword>
<feature type="active site" description="Nucleophile" evidence="2">
    <location>
        <position position="10"/>
    </location>
</feature>
<dbReference type="PANTHER" id="PTHR16504:SF4">
    <property type="entry name" value="5'(3')-DEOXYRIBONUCLEOTIDASE"/>
    <property type="match status" value="1"/>
</dbReference>
<dbReference type="OrthoDB" id="278110at2"/>
<comment type="similarity">
    <text evidence="1">Belongs to the 5'(3')-deoxyribonucleotidase family.</text>
</comment>
<dbReference type="AlphaFoldDB" id="A0A1S6IQX5"/>
<dbReference type="EC" id="3.1.3.-" evidence="3"/>
<dbReference type="SFLD" id="SFLDG01126">
    <property type="entry name" value="C1.2:_Nucleotidase_Like"/>
    <property type="match status" value="1"/>
</dbReference>
<name>A0A1S6IQX5_9LACT</name>
<organism evidence="3 4">
    <name type="scientific">Jeotgalibaca dankookensis</name>
    <dbReference type="NCBI Taxonomy" id="708126"/>
    <lineage>
        <taxon>Bacteria</taxon>
        <taxon>Bacillati</taxon>
        <taxon>Bacillota</taxon>
        <taxon>Bacilli</taxon>
        <taxon>Lactobacillales</taxon>
        <taxon>Carnobacteriaceae</taxon>
        <taxon>Jeotgalibaca</taxon>
    </lineage>
</organism>
<evidence type="ECO:0000313" key="4">
    <source>
        <dbReference type="Proteomes" id="UP000188993"/>
    </source>
</evidence>
<reference evidence="3 4" key="1">
    <citation type="journal article" date="2014" name="Int. J. Syst. Evol. Microbiol.">
        <title>Jeotgalibaca dankookensis gen. nov., sp. nov., a member of the family Carnobacteriaceae, isolated from seujeot (Korean traditional food).</title>
        <authorList>
            <person name="Lee D.G."/>
            <person name="Trujillo M.E."/>
            <person name="Kang H."/>
            <person name="Ahn T.Y."/>
        </authorList>
    </citation>
    <scope>NUCLEOTIDE SEQUENCE [LARGE SCALE GENOMIC DNA]</scope>
    <source>
        <strain evidence="3 4">EX-07</strain>
    </source>
</reference>
<dbReference type="EMBL" id="CP019728">
    <property type="protein sequence ID" value="AQS53929.1"/>
    <property type="molecule type" value="Genomic_DNA"/>
</dbReference>
<dbReference type="STRING" id="708126.BW727_101562"/>
<dbReference type="Gene3D" id="1.10.40.40">
    <property type="entry name" value="Deoxyribonucleotidase, domain 2"/>
    <property type="match status" value="1"/>
</dbReference>
<gene>
    <name evidence="3" type="ORF">BW727_101562</name>
</gene>
<dbReference type="RefSeq" id="WP_062469848.1">
    <property type="nucleotide sequence ID" value="NZ_BBYN01000015.1"/>
</dbReference>
<protein>
    <submittedName>
        <fullName evidence="3">Putative 5'(3')-deoxyribonucleotidase</fullName>
        <ecNumber evidence="3">3.1.3.-</ecNumber>
    </submittedName>
</protein>
<dbReference type="SFLD" id="SFLDS00003">
    <property type="entry name" value="Haloacid_Dehalogenase"/>
    <property type="match status" value="1"/>
</dbReference>
<evidence type="ECO:0000313" key="3">
    <source>
        <dbReference type="EMBL" id="AQS53929.1"/>
    </source>
</evidence>
<dbReference type="GO" id="GO:0009223">
    <property type="term" value="P:pyrimidine deoxyribonucleotide catabolic process"/>
    <property type="evidence" value="ECO:0007669"/>
    <property type="project" value="TreeGrafter"/>
</dbReference>
<dbReference type="SFLD" id="SFLDG01146">
    <property type="entry name" value="C1.2.2"/>
    <property type="match status" value="1"/>
</dbReference>
<keyword evidence="3" id="KW-0378">Hydrolase</keyword>
<dbReference type="GO" id="GO:0008253">
    <property type="term" value="F:5'-nucleotidase activity"/>
    <property type="evidence" value="ECO:0007669"/>
    <property type="project" value="InterPro"/>
</dbReference>
<accession>A0A1S6IQX5</accession>
<evidence type="ECO:0000256" key="1">
    <source>
        <dbReference type="ARBA" id="ARBA00009589"/>
    </source>
</evidence>
<dbReference type="Gene3D" id="3.40.50.1000">
    <property type="entry name" value="HAD superfamily/HAD-like"/>
    <property type="match status" value="1"/>
</dbReference>
<dbReference type="KEGG" id="jda:BW727_101562"/>